<evidence type="ECO:0000313" key="2">
    <source>
        <dbReference type="Proteomes" id="UP000318288"/>
    </source>
</evidence>
<dbReference type="Proteomes" id="UP000318288">
    <property type="component" value="Unassembled WGS sequence"/>
</dbReference>
<dbReference type="EMBL" id="SJPW01000001">
    <property type="protein sequence ID" value="TWU60888.1"/>
    <property type="molecule type" value="Genomic_DNA"/>
</dbReference>
<sequence>MVALIDFFRRCGTSRSPSCCQRFPVPEACTSFGIGTAYSAAACRNADSLANGSICLFPPGLAIGERVRVSAPFVRRARSADGRQRSKLADRRNARYAVQRWSQLPNADSMLYPMQWDNHGMHRSGGGAVFSKSRFSPPPGDANRSAIKMMTPRAPIEVARLIASGRWKAKHIAAYRSQFGEGALLDVLLCPFLNDCSTETLTHYDCQQPAGVLLLELMPEFDRALQHTIRRSLPLWNVSVEQWPFYLCRCFGIDAVTNAIAEIAETENLDENERCAIETLRWLLGGKPDIILGTQVS</sequence>
<evidence type="ECO:0000313" key="1">
    <source>
        <dbReference type="EMBL" id="TWU60888.1"/>
    </source>
</evidence>
<keyword evidence="2" id="KW-1185">Reference proteome</keyword>
<protein>
    <submittedName>
        <fullName evidence="1">Uncharacterized protein</fullName>
    </submittedName>
</protein>
<comment type="caution">
    <text evidence="1">The sequence shown here is derived from an EMBL/GenBank/DDBJ whole genome shotgun (WGS) entry which is preliminary data.</text>
</comment>
<reference evidence="1 2" key="1">
    <citation type="submission" date="2019-02" db="EMBL/GenBank/DDBJ databases">
        <title>Deep-cultivation of Planctomycetes and their phenomic and genomic characterization uncovers novel biology.</title>
        <authorList>
            <person name="Wiegand S."/>
            <person name="Jogler M."/>
            <person name="Boedeker C."/>
            <person name="Pinto D."/>
            <person name="Vollmers J."/>
            <person name="Rivas-Marin E."/>
            <person name="Kohn T."/>
            <person name="Peeters S.H."/>
            <person name="Heuer A."/>
            <person name="Rast P."/>
            <person name="Oberbeckmann S."/>
            <person name="Bunk B."/>
            <person name="Jeske O."/>
            <person name="Meyerdierks A."/>
            <person name="Storesund J.E."/>
            <person name="Kallscheuer N."/>
            <person name="Luecker S."/>
            <person name="Lage O.M."/>
            <person name="Pohl T."/>
            <person name="Merkel B.J."/>
            <person name="Hornburger P."/>
            <person name="Mueller R.-W."/>
            <person name="Bruemmer F."/>
            <person name="Labrenz M."/>
            <person name="Spormann A.M."/>
            <person name="Op Den Camp H."/>
            <person name="Overmann J."/>
            <person name="Amann R."/>
            <person name="Jetten M.S.M."/>
            <person name="Mascher T."/>
            <person name="Medema M.H."/>
            <person name="Devos D.P."/>
            <person name="Kaster A.-K."/>
            <person name="Ovreas L."/>
            <person name="Rohde M."/>
            <person name="Galperin M.Y."/>
            <person name="Jogler C."/>
        </authorList>
    </citation>
    <scope>NUCLEOTIDE SEQUENCE [LARGE SCALE GENOMIC DNA]</scope>
    <source>
        <strain evidence="1 2">Poly51</strain>
    </source>
</reference>
<gene>
    <name evidence="1" type="ORF">Poly51_11700</name>
</gene>
<name>A0A5C6FHD3_9BACT</name>
<organism evidence="1 2">
    <name type="scientific">Rubripirellula tenax</name>
    <dbReference type="NCBI Taxonomy" id="2528015"/>
    <lineage>
        <taxon>Bacteria</taxon>
        <taxon>Pseudomonadati</taxon>
        <taxon>Planctomycetota</taxon>
        <taxon>Planctomycetia</taxon>
        <taxon>Pirellulales</taxon>
        <taxon>Pirellulaceae</taxon>
        <taxon>Rubripirellula</taxon>
    </lineage>
</organism>
<dbReference type="AlphaFoldDB" id="A0A5C6FHD3"/>
<proteinExistence type="predicted"/>
<accession>A0A5C6FHD3</accession>